<feature type="domain" description="RES" evidence="1">
    <location>
        <begin position="221"/>
        <end position="378"/>
    </location>
</feature>
<dbReference type="KEGG" id="falb:HYN59_14840"/>
<keyword evidence="3" id="KW-1185">Reference proteome</keyword>
<evidence type="ECO:0000313" key="2">
    <source>
        <dbReference type="EMBL" id="AWH86305.1"/>
    </source>
</evidence>
<dbReference type="InterPro" id="IPR014914">
    <property type="entry name" value="RES_dom"/>
</dbReference>
<dbReference type="Proteomes" id="UP000244929">
    <property type="component" value="Chromosome"/>
</dbReference>
<organism evidence="2 3">
    <name type="scientific">Flavobacterium album</name>
    <dbReference type="NCBI Taxonomy" id="2175091"/>
    <lineage>
        <taxon>Bacteria</taxon>
        <taxon>Pseudomonadati</taxon>
        <taxon>Bacteroidota</taxon>
        <taxon>Flavobacteriia</taxon>
        <taxon>Flavobacteriales</taxon>
        <taxon>Flavobacteriaceae</taxon>
        <taxon>Flavobacterium</taxon>
    </lineage>
</organism>
<dbReference type="Pfam" id="PF08808">
    <property type="entry name" value="RES"/>
    <property type="match status" value="1"/>
</dbReference>
<evidence type="ECO:0000259" key="1">
    <source>
        <dbReference type="SMART" id="SM00953"/>
    </source>
</evidence>
<name>A0A2S1R0Y9_9FLAO</name>
<dbReference type="SMART" id="SM00953">
    <property type="entry name" value="RES"/>
    <property type="match status" value="1"/>
</dbReference>
<protein>
    <recommendedName>
        <fullName evidence="1">RES domain-containing protein</fullName>
    </recommendedName>
</protein>
<accession>A0A2S1R0Y9</accession>
<dbReference type="EMBL" id="CP029186">
    <property type="protein sequence ID" value="AWH86305.1"/>
    <property type="molecule type" value="Genomic_DNA"/>
</dbReference>
<proteinExistence type="predicted"/>
<reference evidence="2 3" key="1">
    <citation type="submission" date="2018-04" db="EMBL/GenBank/DDBJ databases">
        <title>Genome sequencing of Flavobacterium sp. HYN0059.</title>
        <authorList>
            <person name="Yi H."/>
            <person name="Baek C."/>
        </authorList>
    </citation>
    <scope>NUCLEOTIDE SEQUENCE [LARGE SCALE GENOMIC DNA]</scope>
    <source>
        <strain evidence="2 3">HYN0059</strain>
    </source>
</reference>
<gene>
    <name evidence="2" type="ORF">HYN59_14840</name>
</gene>
<dbReference type="RefSeq" id="WP_108779028.1">
    <property type="nucleotide sequence ID" value="NZ_CP029186.1"/>
</dbReference>
<evidence type="ECO:0000313" key="3">
    <source>
        <dbReference type="Proteomes" id="UP000244929"/>
    </source>
</evidence>
<dbReference type="AlphaFoldDB" id="A0A2S1R0Y9"/>
<dbReference type="OrthoDB" id="648213at2"/>
<sequence length="480" mass="54554">MDADTENFICYECIGENYLKLEIERQGNICKCSYCDNDEIECYPLLDVANRIDSAFEQHFLRSSESPPDYYSIEHLKSLDGWEPDGLPVVEAIADAAEISEEAASDIQEILAEKHYSRSAAEIGETTEFDIDSFYDRKEPDDREWQSQWAAFETSLKTKSRFFSKENEQLLASVFDNLNVLRTLDEKPIIKTIGPDTDITSLFRARAFQSDDKLEKALQQPEKELGPPPPEFATAGRMNARGISVFYGATKVDTALCEIRPPVGSKVAVAKFNLMRQLKVLDLTALSTTTVEGSIFDISYSELVSKTMFLRKLSQRITRPIMPDDEHFDYLATQVIADFLAAEYGFDGIIFPSAQSADGVNIIFFHHASGVEPIKHPKGTKVDVSLYDWYDEEQCPEYRITTSIPKKENEKKEDTFYDIPWFHHIESSTEIRKDSLAIDLESITIEHVSSVHIVTSSYSVTSTSHEERFQQPDNTSEFTF</sequence>